<dbReference type="AlphaFoldDB" id="A0A914C6X3"/>
<accession>A0A914C6X3</accession>
<evidence type="ECO:0000313" key="2">
    <source>
        <dbReference type="Proteomes" id="UP000887540"/>
    </source>
</evidence>
<keyword evidence="1" id="KW-1133">Transmembrane helix</keyword>
<dbReference type="PANTHER" id="PTHR38640">
    <property type="entry name" value="GEO09659P1"/>
    <property type="match status" value="1"/>
</dbReference>
<feature type="transmembrane region" description="Helical" evidence="1">
    <location>
        <begin position="36"/>
        <end position="55"/>
    </location>
</feature>
<sequence length="149" mass="16868">MRHYVPLTGAVSHSLFSVHILSPSLVTQIFPLYDLAVSNAILFQSHLGIGFYVYYRQHLLRLKPWDRVEYSVFTSVMFNFGTLLFAVLLKGLLPRKIGAWPRSLLGLAMSFLFISRGMKFIQIVDRRASTPVRENGALLNSTNHLTPSS</sequence>
<protein>
    <submittedName>
        <fullName evidence="3">Uncharacterized protein</fullName>
    </submittedName>
</protein>
<dbReference type="PANTHER" id="PTHR38640:SF1">
    <property type="entry name" value="GEO09659P1"/>
    <property type="match status" value="1"/>
</dbReference>
<keyword evidence="2" id="KW-1185">Reference proteome</keyword>
<name>A0A914C6X3_9BILA</name>
<evidence type="ECO:0000256" key="1">
    <source>
        <dbReference type="SAM" id="Phobius"/>
    </source>
</evidence>
<feature type="transmembrane region" description="Helical" evidence="1">
    <location>
        <begin position="99"/>
        <end position="118"/>
    </location>
</feature>
<keyword evidence="1" id="KW-0812">Transmembrane</keyword>
<reference evidence="3" key="1">
    <citation type="submission" date="2022-11" db="UniProtKB">
        <authorList>
            <consortium name="WormBaseParasite"/>
        </authorList>
    </citation>
    <scope>IDENTIFICATION</scope>
</reference>
<feature type="transmembrane region" description="Helical" evidence="1">
    <location>
        <begin position="76"/>
        <end position="93"/>
    </location>
</feature>
<organism evidence="2 3">
    <name type="scientific">Acrobeloides nanus</name>
    <dbReference type="NCBI Taxonomy" id="290746"/>
    <lineage>
        <taxon>Eukaryota</taxon>
        <taxon>Metazoa</taxon>
        <taxon>Ecdysozoa</taxon>
        <taxon>Nematoda</taxon>
        <taxon>Chromadorea</taxon>
        <taxon>Rhabditida</taxon>
        <taxon>Tylenchina</taxon>
        <taxon>Cephalobomorpha</taxon>
        <taxon>Cephaloboidea</taxon>
        <taxon>Cephalobidae</taxon>
        <taxon>Acrobeloides</taxon>
    </lineage>
</organism>
<proteinExistence type="predicted"/>
<dbReference type="Proteomes" id="UP000887540">
    <property type="component" value="Unplaced"/>
</dbReference>
<dbReference type="WBParaSite" id="ACRNAN_Path_457.g1737.t1">
    <property type="protein sequence ID" value="ACRNAN_Path_457.g1737.t1"/>
    <property type="gene ID" value="ACRNAN_Path_457.g1737"/>
</dbReference>
<keyword evidence="1" id="KW-0472">Membrane</keyword>
<evidence type="ECO:0000313" key="3">
    <source>
        <dbReference type="WBParaSite" id="ACRNAN_Path_457.g1737.t1"/>
    </source>
</evidence>